<dbReference type="PANTHER" id="PTHR24276:SF98">
    <property type="entry name" value="FI18310P1-RELATED"/>
    <property type="match status" value="1"/>
</dbReference>
<evidence type="ECO:0000256" key="4">
    <source>
        <dbReference type="ARBA" id="ARBA00022670"/>
    </source>
</evidence>
<evidence type="ECO:0000256" key="8">
    <source>
        <dbReference type="ARBA" id="ARBA00023145"/>
    </source>
</evidence>
<keyword evidence="7" id="KW-0720">Serine protease</keyword>
<gene>
    <name evidence="11" type="ORF">HCN44_011151</name>
</gene>
<dbReference type="PROSITE" id="PS50240">
    <property type="entry name" value="TRYPSIN_DOM"/>
    <property type="match status" value="1"/>
</dbReference>
<dbReference type="Gene3D" id="2.40.10.10">
    <property type="entry name" value="Trypsin-like serine proteases"/>
    <property type="match status" value="1"/>
</dbReference>
<evidence type="ECO:0000259" key="10">
    <source>
        <dbReference type="PROSITE" id="PS50240"/>
    </source>
</evidence>
<accession>A0A834XWJ2</accession>
<feature type="domain" description="Peptidase S1" evidence="10">
    <location>
        <begin position="17"/>
        <end position="241"/>
    </location>
</feature>
<evidence type="ECO:0000256" key="3">
    <source>
        <dbReference type="ARBA" id="ARBA00022525"/>
    </source>
</evidence>
<keyword evidence="9" id="KW-1015">Disulfide bond</keyword>
<dbReference type="GO" id="GO:0006508">
    <property type="term" value="P:proteolysis"/>
    <property type="evidence" value="ECO:0007669"/>
    <property type="project" value="UniProtKB-KW"/>
</dbReference>
<dbReference type="AlphaFoldDB" id="A0A834XWJ2"/>
<dbReference type="GO" id="GO:0005576">
    <property type="term" value="C:extracellular region"/>
    <property type="evidence" value="ECO:0007669"/>
    <property type="project" value="UniProtKB-SubCell"/>
</dbReference>
<sequence length="256" mass="28857">MLLLINISIGELITSRIKNGEESEAAEFPHHVAIRRNSQYLCGGSILDELHIITAAHCVQKHGQKFNNLNVIAGTNDLGLWWPRTYGVKKIYIHQDYSDDKYEDDIAILRLDENIRFNNNQRPIKLPDGDTPEESDITMCGWGKLDTAGYRPVLLRKLSTRVIKNSKCQIQMGRRIYDRQICTYAPHGAGACFGDSGGGLVDGDVLVGIVSYIAGAGCGKLFPDVHTRVYHYVPWIKKTLDDDNNYYSKSFFSLFK</sequence>
<evidence type="ECO:0000256" key="6">
    <source>
        <dbReference type="ARBA" id="ARBA00022801"/>
    </source>
</evidence>
<evidence type="ECO:0000256" key="9">
    <source>
        <dbReference type="ARBA" id="ARBA00023157"/>
    </source>
</evidence>
<dbReference type="CDD" id="cd00190">
    <property type="entry name" value="Tryp_SPc"/>
    <property type="match status" value="1"/>
</dbReference>
<dbReference type="InterPro" id="IPR001314">
    <property type="entry name" value="Peptidase_S1A"/>
</dbReference>
<dbReference type="InterPro" id="IPR018114">
    <property type="entry name" value="TRYPSIN_HIS"/>
</dbReference>
<keyword evidence="12" id="KW-1185">Reference proteome</keyword>
<evidence type="ECO:0000256" key="2">
    <source>
        <dbReference type="ARBA" id="ARBA00007664"/>
    </source>
</evidence>
<comment type="similarity">
    <text evidence="2">Belongs to the peptidase S1 family.</text>
</comment>
<evidence type="ECO:0000256" key="1">
    <source>
        <dbReference type="ARBA" id="ARBA00004613"/>
    </source>
</evidence>
<dbReference type="Proteomes" id="UP000639338">
    <property type="component" value="Unassembled WGS sequence"/>
</dbReference>
<protein>
    <recommendedName>
        <fullName evidence="10">Peptidase S1 domain-containing protein</fullName>
    </recommendedName>
</protein>
<dbReference type="GO" id="GO:0004252">
    <property type="term" value="F:serine-type endopeptidase activity"/>
    <property type="evidence" value="ECO:0007669"/>
    <property type="project" value="InterPro"/>
</dbReference>
<dbReference type="EMBL" id="JACMRX010000003">
    <property type="protein sequence ID" value="KAF7993882.1"/>
    <property type="molecule type" value="Genomic_DNA"/>
</dbReference>
<dbReference type="SUPFAM" id="SSF50494">
    <property type="entry name" value="Trypsin-like serine proteases"/>
    <property type="match status" value="1"/>
</dbReference>
<comment type="caution">
    <text evidence="11">The sequence shown here is derived from an EMBL/GenBank/DDBJ whole genome shotgun (WGS) entry which is preliminary data.</text>
</comment>
<dbReference type="InterPro" id="IPR043504">
    <property type="entry name" value="Peptidase_S1_PA_chymotrypsin"/>
</dbReference>
<dbReference type="PANTHER" id="PTHR24276">
    <property type="entry name" value="POLYSERASE-RELATED"/>
    <property type="match status" value="1"/>
</dbReference>
<keyword evidence="4" id="KW-0645">Protease</keyword>
<dbReference type="SMART" id="SM00020">
    <property type="entry name" value="Tryp_SPc"/>
    <property type="match status" value="1"/>
</dbReference>
<dbReference type="Pfam" id="PF00089">
    <property type="entry name" value="Trypsin"/>
    <property type="match status" value="1"/>
</dbReference>
<proteinExistence type="inferred from homology"/>
<dbReference type="PRINTS" id="PR00722">
    <property type="entry name" value="CHYMOTRYPSIN"/>
</dbReference>
<dbReference type="InterPro" id="IPR050430">
    <property type="entry name" value="Peptidase_S1"/>
</dbReference>
<dbReference type="InterPro" id="IPR001254">
    <property type="entry name" value="Trypsin_dom"/>
</dbReference>
<keyword evidence="3" id="KW-0964">Secreted</keyword>
<dbReference type="OrthoDB" id="6755574at2759"/>
<dbReference type="InterPro" id="IPR009003">
    <property type="entry name" value="Peptidase_S1_PA"/>
</dbReference>
<name>A0A834XWJ2_APHGI</name>
<organism evidence="11 12">
    <name type="scientific">Aphidius gifuensis</name>
    <name type="common">Parasitoid wasp</name>
    <dbReference type="NCBI Taxonomy" id="684658"/>
    <lineage>
        <taxon>Eukaryota</taxon>
        <taxon>Metazoa</taxon>
        <taxon>Ecdysozoa</taxon>
        <taxon>Arthropoda</taxon>
        <taxon>Hexapoda</taxon>
        <taxon>Insecta</taxon>
        <taxon>Pterygota</taxon>
        <taxon>Neoptera</taxon>
        <taxon>Endopterygota</taxon>
        <taxon>Hymenoptera</taxon>
        <taxon>Apocrita</taxon>
        <taxon>Ichneumonoidea</taxon>
        <taxon>Braconidae</taxon>
        <taxon>Aphidiinae</taxon>
        <taxon>Aphidius</taxon>
    </lineage>
</organism>
<keyword evidence="5" id="KW-0732">Signal</keyword>
<evidence type="ECO:0000313" key="11">
    <source>
        <dbReference type="EMBL" id="KAF7993882.1"/>
    </source>
</evidence>
<evidence type="ECO:0000313" key="12">
    <source>
        <dbReference type="Proteomes" id="UP000639338"/>
    </source>
</evidence>
<evidence type="ECO:0000256" key="5">
    <source>
        <dbReference type="ARBA" id="ARBA00022729"/>
    </source>
</evidence>
<reference evidence="11 12" key="1">
    <citation type="submission" date="2020-08" db="EMBL/GenBank/DDBJ databases">
        <title>Aphidius gifuensis genome sequencing and assembly.</title>
        <authorList>
            <person name="Du Z."/>
        </authorList>
    </citation>
    <scope>NUCLEOTIDE SEQUENCE [LARGE SCALE GENOMIC DNA]</scope>
    <source>
        <strain evidence="11">YNYX2018</strain>
        <tissue evidence="11">Adults</tissue>
    </source>
</reference>
<dbReference type="PROSITE" id="PS00134">
    <property type="entry name" value="TRYPSIN_HIS"/>
    <property type="match status" value="1"/>
</dbReference>
<dbReference type="FunFam" id="2.40.10.10:FF:000146">
    <property type="entry name" value="Serine protease 53"/>
    <property type="match status" value="1"/>
</dbReference>
<comment type="subcellular location">
    <subcellularLocation>
        <location evidence="1">Secreted</location>
    </subcellularLocation>
</comment>
<keyword evidence="6" id="KW-0378">Hydrolase</keyword>
<evidence type="ECO:0000256" key="7">
    <source>
        <dbReference type="ARBA" id="ARBA00022825"/>
    </source>
</evidence>
<keyword evidence="8" id="KW-0865">Zymogen</keyword>